<dbReference type="CDD" id="cd06147">
    <property type="entry name" value="Rrp6p_like_exo"/>
    <property type="match status" value="1"/>
</dbReference>
<dbReference type="GO" id="GO:0071036">
    <property type="term" value="P:nuclear polyadenylation-dependent snoRNA catabolic process"/>
    <property type="evidence" value="ECO:0007669"/>
    <property type="project" value="TreeGrafter"/>
</dbReference>
<dbReference type="InterPro" id="IPR002121">
    <property type="entry name" value="HRDC_dom"/>
</dbReference>
<dbReference type="AlphaFoldDB" id="G0UKY0"/>
<dbReference type="InterPro" id="IPR012588">
    <property type="entry name" value="Exosome-assoc_fac_Rrp6_N"/>
</dbReference>
<keyword evidence="4" id="KW-0378">Hydrolase</keyword>
<dbReference type="GO" id="GO:0071039">
    <property type="term" value="P:nuclear polyadenylation-dependent CUT catabolic process"/>
    <property type="evidence" value="ECO:0007669"/>
    <property type="project" value="TreeGrafter"/>
</dbReference>
<dbReference type="GO" id="GO:0071040">
    <property type="term" value="P:nuclear polyadenylation-dependent antisense transcript catabolic process"/>
    <property type="evidence" value="ECO:0007669"/>
    <property type="project" value="TreeGrafter"/>
</dbReference>
<evidence type="ECO:0000256" key="9">
    <source>
        <dbReference type="SAM" id="MobiDB-lite"/>
    </source>
</evidence>
<dbReference type="InterPro" id="IPR012337">
    <property type="entry name" value="RNaseH-like_sf"/>
</dbReference>
<dbReference type="InterPro" id="IPR045092">
    <property type="entry name" value="Rrp6-like"/>
</dbReference>
<dbReference type="FunFam" id="3.30.420.10:FF:000059">
    <property type="entry name" value="Exosome complex exonuclease Rrp6"/>
    <property type="match status" value="1"/>
</dbReference>
<evidence type="ECO:0000256" key="4">
    <source>
        <dbReference type="ARBA" id="ARBA00022801"/>
    </source>
</evidence>
<dbReference type="Pfam" id="PF08066">
    <property type="entry name" value="PMC2NT"/>
    <property type="match status" value="1"/>
</dbReference>
<feature type="compositionally biased region" description="Basic and acidic residues" evidence="9">
    <location>
        <begin position="731"/>
        <end position="745"/>
    </location>
</feature>
<keyword evidence="3" id="KW-0540">Nuclease</keyword>
<dbReference type="PANTHER" id="PTHR12124:SF47">
    <property type="entry name" value="EXOSOME COMPONENT 10"/>
    <property type="match status" value="1"/>
</dbReference>
<dbReference type="SUPFAM" id="SSF47819">
    <property type="entry name" value="HRDC-like"/>
    <property type="match status" value="1"/>
</dbReference>
<dbReference type="Pfam" id="PF00570">
    <property type="entry name" value="HRDC"/>
    <property type="match status" value="1"/>
</dbReference>
<dbReference type="PANTHER" id="PTHR12124">
    <property type="entry name" value="POLYMYOSITIS/SCLERODERMA AUTOANTIGEN-RELATED"/>
    <property type="match status" value="1"/>
</dbReference>
<evidence type="ECO:0000256" key="2">
    <source>
        <dbReference type="ARBA" id="ARBA00022552"/>
    </source>
</evidence>
<keyword evidence="2" id="KW-0698">rRNA processing</keyword>
<dbReference type="InterPro" id="IPR002562">
    <property type="entry name" value="3'-5'_exonuclease_dom"/>
</dbReference>
<protein>
    <submittedName>
        <fullName evidence="11">Putative ribosomal RNA processing protein 6</fullName>
    </submittedName>
</protein>
<keyword evidence="5" id="KW-0271">Exosome</keyword>
<sequence>MFSSFQTPWYCVWYNHRNQQSSSEDQSSSEGCMSNPLPQTKDLVHGAFSLVKAYTKLAAELAAEDYDYHMAFTGFRQQISRHSEAVVTVMDKCCQLLPSKRRVVLSDGTGKLSSLQRAAVMEAADSLLENVDGLLDELRGRRLSAKEQLSVKFGSELQGPAAASGGLTGSGVNITRPQLTFEHPVDNTATPFCPVYYDEKGIRHVGEPGVHPFAERIKNASISSAQLLLKTETPYLPLDSCPLTFVDAVESLQTVVAVLLKETEIAVDLEHHDFYSYQGFTCLMQISSRTEDFIIDCLKLRSHMHLLAPVFLEPSIVKVLHGAREDIRWLQKDFGLYVVNLFDTSVALQNLHMPHSLAFAVDHFCQVKLNKKYQTADWRVRPIPAEMISYAQQDTHFLLYVYDRLKQLLLNCESRATVGNMLVHVFQESRALSLERYEKPQLDPDATYKLALGRSLGGLSLSQLQVAREIFNWRDAAAREADDSPSAVMHISCVLSIATRLPLSANEVLKCCSPVSVIVRTNVMKLLQIVKSVTGGTESVKDGVDDGAVSRKCAPAGGVGAALHYVGVHRAMTGTLPSIERRACPSTAWETTHSVVRTEPSAWFETMRNLANILRNKPRHVIALPGHDVTVRLSAAKRTREALVENEEDDGDEKKKISLEADPLPTTAQTAASEDEENGEGLDQHEGTQSNNNAEGTTVPVNKPMELKEGAVSLKQRYGSGSANRKKAKMEKKMKLEEPHSRAEE</sequence>
<evidence type="ECO:0000313" key="11">
    <source>
        <dbReference type="EMBL" id="CCC90035.1"/>
    </source>
</evidence>
<dbReference type="FunFam" id="1.10.150.80:FF:000001">
    <property type="entry name" value="Putative exosome component 10"/>
    <property type="match status" value="1"/>
</dbReference>
<gene>
    <name evidence="11" type="ORF">TCIL3000_4_1200</name>
</gene>
<dbReference type="Gene3D" id="1.10.150.80">
    <property type="entry name" value="HRDC domain"/>
    <property type="match status" value="1"/>
</dbReference>
<dbReference type="GO" id="GO:0000176">
    <property type="term" value="C:nuclear exosome (RNase complex)"/>
    <property type="evidence" value="ECO:0007669"/>
    <property type="project" value="InterPro"/>
</dbReference>
<dbReference type="GO" id="GO:0071038">
    <property type="term" value="P:TRAMP-dependent tRNA surveillance pathway"/>
    <property type="evidence" value="ECO:0007669"/>
    <property type="project" value="TreeGrafter"/>
</dbReference>
<dbReference type="Gene3D" id="3.30.420.10">
    <property type="entry name" value="Ribonuclease H-like superfamily/Ribonuclease H"/>
    <property type="match status" value="1"/>
</dbReference>
<dbReference type="GO" id="GO:0071051">
    <property type="term" value="P:poly(A)-dependent snoRNA 3'-end processing"/>
    <property type="evidence" value="ECO:0007669"/>
    <property type="project" value="TreeGrafter"/>
</dbReference>
<feature type="region of interest" description="Disordered" evidence="9">
    <location>
        <begin position="642"/>
        <end position="745"/>
    </location>
</feature>
<evidence type="ECO:0000256" key="6">
    <source>
        <dbReference type="ARBA" id="ARBA00022839"/>
    </source>
</evidence>
<evidence type="ECO:0000256" key="3">
    <source>
        <dbReference type="ARBA" id="ARBA00022722"/>
    </source>
</evidence>
<proteinExistence type="inferred from homology"/>
<dbReference type="GO" id="GO:0071044">
    <property type="term" value="P:histone mRNA catabolic process"/>
    <property type="evidence" value="ECO:0007669"/>
    <property type="project" value="TreeGrafter"/>
</dbReference>
<dbReference type="InterPro" id="IPR044876">
    <property type="entry name" value="HRDC_dom_sf"/>
</dbReference>
<evidence type="ECO:0000256" key="8">
    <source>
        <dbReference type="ARBA" id="ARBA00043957"/>
    </source>
</evidence>
<evidence type="ECO:0000256" key="1">
    <source>
        <dbReference type="ARBA" id="ARBA00004123"/>
    </source>
</evidence>
<dbReference type="GO" id="GO:0000467">
    <property type="term" value="P:exonucleolytic trimming to generate mature 3'-end of 5.8S rRNA from tricistronic rRNA transcript (SSU-rRNA, 5.8S rRNA, LSU-rRNA)"/>
    <property type="evidence" value="ECO:0007669"/>
    <property type="project" value="InterPro"/>
</dbReference>
<dbReference type="SUPFAM" id="SSF53098">
    <property type="entry name" value="Ribonuclease H-like"/>
    <property type="match status" value="1"/>
</dbReference>
<dbReference type="GO" id="GO:0005730">
    <property type="term" value="C:nucleolus"/>
    <property type="evidence" value="ECO:0007669"/>
    <property type="project" value="TreeGrafter"/>
</dbReference>
<dbReference type="GO" id="GO:0071037">
    <property type="term" value="P:nuclear polyadenylation-dependent snRNA catabolic process"/>
    <property type="evidence" value="ECO:0007669"/>
    <property type="project" value="TreeGrafter"/>
</dbReference>
<evidence type="ECO:0000256" key="7">
    <source>
        <dbReference type="ARBA" id="ARBA00023242"/>
    </source>
</evidence>
<evidence type="ECO:0000256" key="5">
    <source>
        <dbReference type="ARBA" id="ARBA00022835"/>
    </source>
</evidence>
<dbReference type="SMART" id="SM00474">
    <property type="entry name" value="35EXOc"/>
    <property type="match status" value="1"/>
</dbReference>
<dbReference type="EMBL" id="HE575317">
    <property type="protein sequence ID" value="CCC90035.1"/>
    <property type="molecule type" value="Genomic_DNA"/>
</dbReference>
<organism evidence="11">
    <name type="scientific">Trypanosoma congolense (strain IL3000)</name>
    <dbReference type="NCBI Taxonomy" id="1068625"/>
    <lineage>
        <taxon>Eukaryota</taxon>
        <taxon>Discoba</taxon>
        <taxon>Euglenozoa</taxon>
        <taxon>Kinetoplastea</taxon>
        <taxon>Metakinetoplastina</taxon>
        <taxon>Trypanosomatida</taxon>
        <taxon>Trypanosomatidae</taxon>
        <taxon>Trypanosoma</taxon>
        <taxon>Nannomonas</taxon>
    </lineage>
</organism>
<accession>G0UKY0</accession>
<comment type="subcellular location">
    <subcellularLocation>
        <location evidence="1">Nucleus</location>
    </subcellularLocation>
</comment>
<keyword evidence="7" id="KW-0539">Nucleus</keyword>
<comment type="similarity">
    <text evidence="8">Belongs to the exosome component 10/RRP6 family.</text>
</comment>
<evidence type="ECO:0000259" key="10">
    <source>
        <dbReference type="PROSITE" id="PS50967"/>
    </source>
</evidence>
<dbReference type="GO" id="GO:0003727">
    <property type="term" value="F:single-stranded RNA binding"/>
    <property type="evidence" value="ECO:0007669"/>
    <property type="project" value="TreeGrafter"/>
</dbReference>
<dbReference type="InterPro" id="IPR036397">
    <property type="entry name" value="RNaseH_sf"/>
</dbReference>
<dbReference type="PROSITE" id="PS50967">
    <property type="entry name" value="HRDC"/>
    <property type="match status" value="1"/>
</dbReference>
<dbReference type="InterPro" id="IPR010997">
    <property type="entry name" value="HRDC-like_sf"/>
</dbReference>
<feature type="compositionally biased region" description="Polar residues" evidence="9">
    <location>
        <begin position="687"/>
        <end position="700"/>
    </location>
</feature>
<dbReference type="InterPro" id="IPR049559">
    <property type="entry name" value="Rrp6p-like_exo"/>
</dbReference>
<dbReference type="GO" id="GO:0000166">
    <property type="term" value="F:nucleotide binding"/>
    <property type="evidence" value="ECO:0007669"/>
    <property type="project" value="InterPro"/>
</dbReference>
<feature type="domain" description="HRDC" evidence="10">
    <location>
        <begin position="460"/>
        <end position="540"/>
    </location>
</feature>
<dbReference type="VEuPathDB" id="TriTrypDB:TcIL3000_4_1200"/>
<keyword evidence="6" id="KW-0269">Exonuclease</keyword>
<dbReference type="GO" id="GO:0071035">
    <property type="term" value="P:nuclear polyadenylation-dependent rRNA catabolic process"/>
    <property type="evidence" value="ECO:0007669"/>
    <property type="project" value="TreeGrafter"/>
</dbReference>
<name>G0UKY0_TRYCI</name>
<reference evidence="11" key="1">
    <citation type="journal article" date="2012" name="Proc. Natl. Acad. Sci. U.S.A.">
        <title>Antigenic diversity is generated by distinct evolutionary mechanisms in African trypanosome species.</title>
        <authorList>
            <person name="Jackson A.P."/>
            <person name="Berry A."/>
            <person name="Aslett M."/>
            <person name="Allison H.C."/>
            <person name="Burton P."/>
            <person name="Vavrova-Anderson J."/>
            <person name="Brown R."/>
            <person name="Browne H."/>
            <person name="Corton N."/>
            <person name="Hauser H."/>
            <person name="Gamble J."/>
            <person name="Gilderthorp R."/>
            <person name="Marcello L."/>
            <person name="McQuillan J."/>
            <person name="Otto T.D."/>
            <person name="Quail M.A."/>
            <person name="Sanders M.J."/>
            <person name="van Tonder A."/>
            <person name="Ginger M.L."/>
            <person name="Field M.C."/>
            <person name="Barry J.D."/>
            <person name="Hertz-Fowler C."/>
            <person name="Berriman M."/>
        </authorList>
    </citation>
    <scope>NUCLEOTIDE SEQUENCE</scope>
    <source>
        <strain evidence="11">IL3000</strain>
    </source>
</reference>
<dbReference type="GO" id="GO:0000175">
    <property type="term" value="F:3'-5'-RNA exonuclease activity"/>
    <property type="evidence" value="ECO:0007669"/>
    <property type="project" value="InterPro"/>
</dbReference>
<dbReference type="Pfam" id="PF01612">
    <property type="entry name" value="DNA_pol_A_exo1"/>
    <property type="match status" value="1"/>
</dbReference>